<protein>
    <recommendedName>
        <fullName evidence="2">site-specific DNA-methyltransferase (adenine-specific)</fullName>
        <ecNumber evidence="2">2.1.1.72</ecNumber>
    </recommendedName>
</protein>
<evidence type="ECO:0000259" key="8">
    <source>
        <dbReference type="Pfam" id="PF02384"/>
    </source>
</evidence>
<name>A0AAW8AKI5_KLEPN</name>
<evidence type="ECO:0000313" key="10">
    <source>
        <dbReference type="Proteomes" id="UP001244490"/>
    </source>
</evidence>
<dbReference type="EMBL" id="JAUUIA010001171">
    <property type="protein sequence ID" value="MDP0971748.1"/>
    <property type="molecule type" value="Genomic_DNA"/>
</dbReference>
<comment type="caution">
    <text evidence="9">The sequence shown here is derived from an EMBL/GenBank/DDBJ whole genome shotgun (WGS) entry which is preliminary data.</text>
</comment>
<evidence type="ECO:0000256" key="3">
    <source>
        <dbReference type="ARBA" id="ARBA00022603"/>
    </source>
</evidence>
<proteinExistence type="inferred from homology"/>
<dbReference type="Gene3D" id="3.40.50.150">
    <property type="entry name" value="Vaccinia Virus protein VP39"/>
    <property type="match status" value="1"/>
</dbReference>
<dbReference type="GO" id="GO:0032259">
    <property type="term" value="P:methylation"/>
    <property type="evidence" value="ECO:0007669"/>
    <property type="project" value="UniProtKB-KW"/>
</dbReference>
<organism evidence="9 10">
    <name type="scientific">Klebsiella pneumoniae</name>
    <dbReference type="NCBI Taxonomy" id="573"/>
    <lineage>
        <taxon>Bacteria</taxon>
        <taxon>Pseudomonadati</taxon>
        <taxon>Pseudomonadota</taxon>
        <taxon>Gammaproteobacteria</taxon>
        <taxon>Enterobacterales</taxon>
        <taxon>Enterobacteriaceae</taxon>
        <taxon>Klebsiella/Raoultella group</taxon>
        <taxon>Klebsiella</taxon>
        <taxon>Klebsiella pneumoniae complex</taxon>
    </lineage>
</organism>
<evidence type="ECO:0000256" key="5">
    <source>
        <dbReference type="ARBA" id="ARBA00022691"/>
    </source>
</evidence>
<feature type="domain" description="DNA methylase adenine-specific" evidence="8">
    <location>
        <begin position="1"/>
        <end position="76"/>
    </location>
</feature>
<dbReference type="InterPro" id="IPR051537">
    <property type="entry name" value="DNA_Adenine_Mtase"/>
</dbReference>
<keyword evidence="4" id="KW-0808">Transferase</keyword>
<gene>
    <name evidence="9" type="ORF">Q6294_32935</name>
</gene>
<feature type="non-terminal residue" evidence="9">
    <location>
        <position position="1"/>
    </location>
</feature>
<accession>A0AAW8AKI5</accession>
<evidence type="ECO:0000256" key="2">
    <source>
        <dbReference type="ARBA" id="ARBA00011900"/>
    </source>
</evidence>
<dbReference type="GO" id="GO:0008170">
    <property type="term" value="F:N-methyltransferase activity"/>
    <property type="evidence" value="ECO:0007669"/>
    <property type="project" value="InterPro"/>
</dbReference>
<dbReference type="PANTHER" id="PTHR42933">
    <property type="entry name" value="SLR6095 PROTEIN"/>
    <property type="match status" value="1"/>
</dbReference>
<dbReference type="Proteomes" id="UP001244490">
    <property type="component" value="Unassembled WGS sequence"/>
</dbReference>
<dbReference type="GO" id="GO:0009007">
    <property type="term" value="F:site-specific DNA-methyltransferase (adenine-specific) activity"/>
    <property type="evidence" value="ECO:0007669"/>
    <property type="project" value="UniProtKB-EC"/>
</dbReference>
<keyword evidence="6" id="KW-0680">Restriction system</keyword>
<reference evidence="9" key="1">
    <citation type="submission" date="2023-07" db="EMBL/GenBank/DDBJ databases">
        <authorList>
            <person name="Peng Z."/>
        </authorList>
    </citation>
    <scope>NUCLEOTIDE SEQUENCE</scope>
    <source>
        <strain evidence="9">KP219</strain>
    </source>
</reference>
<sequence length="80" mass="9068">GRAAMLWPHGVLFRDSEQAIRKQVIESDIIEAVIGLGPNLFYNSPMESCVVVLNCNKPVERKNKVLFINGVEYVTRERAH</sequence>
<dbReference type="RefSeq" id="WP_305202753.1">
    <property type="nucleotide sequence ID" value="NZ_JAUUIA010001171.1"/>
</dbReference>
<comment type="catalytic activity">
    <reaction evidence="7">
        <text>a 2'-deoxyadenosine in DNA + S-adenosyl-L-methionine = an N(6)-methyl-2'-deoxyadenosine in DNA + S-adenosyl-L-homocysteine + H(+)</text>
        <dbReference type="Rhea" id="RHEA:15197"/>
        <dbReference type="Rhea" id="RHEA-COMP:12418"/>
        <dbReference type="Rhea" id="RHEA-COMP:12419"/>
        <dbReference type="ChEBI" id="CHEBI:15378"/>
        <dbReference type="ChEBI" id="CHEBI:57856"/>
        <dbReference type="ChEBI" id="CHEBI:59789"/>
        <dbReference type="ChEBI" id="CHEBI:90615"/>
        <dbReference type="ChEBI" id="CHEBI:90616"/>
        <dbReference type="EC" id="2.1.1.72"/>
    </reaction>
</comment>
<evidence type="ECO:0000256" key="6">
    <source>
        <dbReference type="ARBA" id="ARBA00022747"/>
    </source>
</evidence>
<dbReference type="GO" id="GO:0003677">
    <property type="term" value="F:DNA binding"/>
    <property type="evidence" value="ECO:0007669"/>
    <property type="project" value="InterPro"/>
</dbReference>
<dbReference type="GO" id="GO:0009307">
    <property type="term" value="P:DNA restriction-modification system"/>
    <property type="evidence" value="ECO:0007669"/>
    <property type="project" value="UniProtKB-KW"/>
</dbReference>
<dbReference type="PANTHER" id="PTHR42933:SF3">
    <property type="entry name" value="TYPE I RESTRICTION ENZYME MJAVIII METHYLASE SUBUNIT"/>
    <property type="match status" value="1"/>
</dbReference>
<feature type="non-terminal residue" evidence="9">
    <location>
        <position position="80"/>
    </location>
</feature>
<dbReference type="EC" id="2.1.1.72" evidence="2"/>
<dbReference type="InterPro" id="IPR029063">
    <property type="entry name" value="SAM-dependent_MTases_sf"/>
</dbReference>
<keyword evidence="3 9" id="KW-0489">Methyltransferase</keyword>
<dbReference type="Pfam" id="PF02384">
    <property type="entry name" value="N6_Mtase"/>
    <property type="match status" value="1"/>
</dbReference>
<comment type="similarity">
    <text evidence="1">Belongs to the N(4)/N(6)-methyltransferase family.</text>
</comment>
<dbReference type="SUPFAM" id="SSF53335">
    <property type="entry name" value="S-adenosyl-L-methionine-dependent methyltransferases"/>
    <property type="match status" value="1"/>
</dbReference>
<keyword evidence="5" id="KW-0949">S-adenosyl-L-methionine</keyword>
<evidence type="ECO:0000313" key="9">
    <source>
        <dbReference type="EMBL" id="MDP0971748.1"/>
    </source>
</evidence>
<evidence type="ECO:0000256" key="7">
    <source>
        <dbReference type="ARBA" id="ARBA00047942"/>
    </source>
</evidence>
<evidence type="ECO:0000256" key="1">
    <source>
        <dbReference type="ARBA" id="ARBA00006594"/>
    </source>
</evidence>
<dbReference type="InterPro" id="IPR003356">
    <property type="entry name" value="DNA_methylase_A-5"/>
</dbReference>
<dbReference type="AlphaFoldDB" id="A0AAW8AKI5"/>
<evidence type="ECO:0000256" key="4">
    <source>
        <dbReference type="ARBA" id="ARBA00022679"/>
    </source>
</evidence>